<dbReference type="EMBL" id="QXFY01000374">
    <property type="protein sequence ID" value="KAE9346304.1"/>
    <property type="molecule type" value="Genomic_DNA"/>
</dbReference>
<gene>
    <name evidence="7" type="ORF">PF008_g8343</name>
</gene>
<dbReference type="InterPro" id="IPR035983">
    <property type="entry name" value="Hect_E3_ubiquitin_ligase"/>
</dbReference>
<dbReference type="InterPro" id="IPR050672">
    <property type="entry name" value="FBXO45-Fsn/SPSB_families"/>
</dbReference>
<dbReference type="CDD" id="cd00063">
    <property type="entry name" value="FN3"/>
    <property type="match status" value="1"/>
</dbReference>
<feature type="compositionally biased region" description="Polar residues" evidence="4">
    <location>
        <begin position="1406"/>
        <end position="1424"/>
    </location>
</feature>
<sequence>MCPAASLNVHQSAQFNFGTLAANEEGLQPPTLDGFKHLPTLDNEDQTRLRPIVYAIQSRRPLKSDGISNAGSQDKTASTVVDAGDDWSSSSDSDTDDGDIALEGSASLPGFISPLESDSRDGRETRTAGTNEDTGQRRRDLVEGLTGLGFPLEWATRCATETRLPMDETGAAAWILEQMEKVGLDGASTLPAMSAATDEGADYPGQPSVLWSTRPQLPDVVVNSSSDGLVAESGLFSGTGVSNSADKIDNQFPCISATHPGSSLTERQATPPTEVNSFIDADIDDQRSDDETTEAFQMGLYRQRQTLQAKLLLLGRNDVESTTNGTHTSDSKRGVDGLLPLSIAVDTTVFIAYTRQVFTSLLLLARHKKEQEAVYAMVRRLVSSEESSSKFHRLLRMTIGLDTMDAAFELGVVSDTIHSEQSLQLQKALAALLQYEAQNAGGDSDSTKNPPEPPPLFKSLSQEMLSHCDRGLSLVKNKKSAADPKAIQAAAVWFAWVAGLVLQFAETQALEISSSSDANNINSDFLAPVISSTAFTENLVLIASNTSSTSKSWKYVTFRLISRILSVCLTFERENSGVLTLLSDGQKASMNPSSELFDSAQIANLTELFTLRRQREMHDRVFFSDITACLFTLLVRSIPPYSPVSSFDKHCVSETPSVNLVVNNYSSTHATISWEYVSPVANSDDIASDTNAETKAESSSSILFLQFKRCGPQPTGYSLQNDPHTSSTKALPSKGTYTIRNLLPDTTYRIRVASAQSTDGDDNALSVEDNMLQLATKGGAEVIVQTQPAPVFDLDKDTMGKNLELFNRNLSAKNTVNKKWHSVRASVAFDEGIHRWQVRLDTCVSKNIFIGVCTAEASMENYIGSDAFGYGFLANKAVWHNKAKLHSYGEIFKQGDVIEVTLDCTAKTLVFSRNGEYLGIAASNIRAGVSRSGVSGSDSTCKWYPAFSMYNKDDKVTLIPPPAVSAFRSKDSRPQNASTFELIDAMQSVLAYQSLVTSRKSDNDLAITKLFEKAYEAFQDWRHERKIFREKSLGEVIAIDRSSSATEKYGLAAGDSVFTSKGQCTVLGEYRHELWFEVDEGGSSSLFGSTTTQLASWSLSACREMLASPDEYPVHRHHKYKLELESSTRDETQTVGSLLEQQDWATKTNEEGVSYQEFVEAQERWGDSGISAAELDAKLIAELDAIASQQASTSSLALSFADVSTALLLERIYEVHGISAERGSSQTMARMGLLLYVNRCLYSVARLAIPRNIYATSLGTPGSSDALLNEQEPGKPLPTTTVAARILFASQKEKIICEELRTTTTTSRTSENLQESRDREEGGMDSDLPMITMNDLLPPPTPFWECSSRSKKPQSLRLPVSSDTSIFVQLATQLAAQDARQWRRESSQPFEAIPISQTFRVRVEKSTFNSSGEPNKETICQQQPNEEDEDQFQQPSSKQTAKYLQLFENVVREVQSPSFPLFAPVELPRKIERSRDGALEGELRSTLQLDINLELFSPTALAQSRVRIPQLLLWYFGFGQVLGIAWRSKILLPLQFISDAFWRELATPLGPVASNHEVQTDCGNRSATRTAAIRAIRDGLFSIIPSRCAALLSGNNRSLRERLSDVDVNYVARLERHATYTGPRQERHDMFWNVVNALTSLERRMLEQFIDPDRRNDMKQLEVTLSGIDAPSVFVLEIADALADGRDHPDSCYPVVVQIGPQSSRLHLPAYSSAQTLRHKLLLAMTNIPFM</sequence>
<dbReference type="SMART" id="SM00449">
    <property type="entry name" value="SPRY"/>
    <property type="match status" value="1"/>
</dbReference>
<evidence type="ECO:0000256" key="2">
    <source>
        <dbReference type="ARBA" id="ARBA00023054"/>
    </source>
</evidence>
<feature type="domain" description="HECT" evidence="6">
    <location>
        <begin position="1591"/>
        <end position="1731"/>
    </location>
</feature>
<evidence type="ECO:0000313" key="8">
    <source>
        <dbReference type="Proteomes" id="UP000486351"/>
    </source>
</evidence>
<dbReference type="PANTHER" id="PTHR12245">
    <property type="entry name" value="SPRY DOMAIN CONTAINING SOCS BOX PROTEIN"/>
    <property type="match status" value="1"/>
</dbReference>
<dbReference type="PANTHER" id="PTHR12245:SF5">
    <property type="entry name" value="SPRY DOMAIN-CONTAINING SOCS BOX PROTEIN 3"/>
    <property type="match status" value="1"/>
</dbReference>
<feature type="region of interest" description="Disordered" evidence="4">
    <location>
        <begin position="1405"/>
        <end position="1435"/>
    </location>
</feature>
<dbReference type="InterPro" id="IPR013320">
    <property type="entry name" value="ConA-like_dom_sf"/>
</dbReference>
<accession>A0A6G0S014</accession>
<dbReference type="Pfam" id="PF00622">
    <property type="entry name" value="SPRY"/>
    <property type="match status" value="1"/>
</dbReference>
<feature type="region of interest" description="Disordered" evidence="4">
    <location>
        <begin position="1302"/>
        <end position="1327"/>
    </location>
</feature>
<dbReference type="GO" id="GO:0004842">
    <property type="term" value="F:ubiquitin-protein transferase activity"/>
    <property type="evidence" value="ECO:0007669"/>
    <property type="project" value="InterPro"/>
</dbReference>
<dbReference type="SUPFAM" id="SSF49265">
    <property type="entry name" value="Fibronectin type III"/>
    <property type="match status" value="1"/>
</dbReference>
<dbReference type="InterPro" id="IPR036116">
    <property type="entry name" value="FN3_sf"/>
</dbReference>
<feature type="domain" description="B30.2/SPRY" evidence="5">
    <location>
        <begin position="771"/>
        <end position="965"/>
    </location>
</feature>
<dbReference type="InterPro" id="IPR001870">
    <property type="entry name" value="B30.2/SPRY"/>
</dbReference>
<feature type="compositionally biased region" description="Polar residues" evidence="4">
    <location>
        <begin position="66"/>
        <end position="79"/>
    </location>
</feature>
<dbReference type="SUPFAM" id="SSF56204">
    <property type="entry name" value="Hect, E3 ligase catalytic domain"/>
    <property type="match status" value="1"/>
</dbReference>
<dbReference type="InterPro" id="IPR003877">
    <property type="entry name" value="SPRY_dom"/>
</dbReference>
<organism evidence="7 8">
    <name type="scientific">Phytophthora fragariae</name>
    <dbReference type="NCBI Taxonomy" id="53985"/>
    <lineage>
        <taxon>Eukaryota</taxon>
        <taxon>Sar</taxon>
        <taxon>Stramenopiles</taxon>
        <taxon>Oomycota</taxon>
        <taxon>Peronosporomycetes</taxon>
        <taxon>Peronosporales</taxon>
        <taxon>Peronosporaceae</taxon>
        <taxon>Phytophthora</taxon>
    </lineage>
</organism>
<proteinExistence type="predicted"/>
<dbReference type="Gene3D" id="3.30.2410.10">
    <property type="entry name" value="Hect, E3 ligase catalytic domain"/>
    <property type="match status" value="1"/>
</dbReference>
<feature type="compositionally biased region" description="Basic and acidic residues" evidence="4">
    <location>
        <begin position="117"/>
        <end position="126"/>
    </location>
</feature>
<evidence type="ECO:0000259" key="6">
    <source>
        <dbReference type="PROSITE" id="PS50237"/>
    </source>
</evidence>
<evidence type="ECO:0000259" key="5">
    <source>
        <dbReference type="PROSITE" id="PS50188"/>
    </source>
</evidence>
<dbReference type="CDD" id="cd11709">
    <property type="entry name" value="SPRY"/>
    <property type="match status" value="1"/>
</dbReference>
<dbReference type="SUPFAM" id="SSF49899">
    <property type="entry name" value="Concanavalin A-like lectins/glucanases"/>
    <property type="match status" value="1"/>
</dbReference>
<comment type="caution">
    <text evidence="3">Lacks conserved residue(s) required for the propagation of feature annotation.</text>
</comment>
<dbReference type="PROSITE" id="PS50188">
    <property type="entry name" value="B302_SPRY"/>
    <property type="match status" value="1"/>
</dbReference>
<feature type="region of interest" description="Disordered" evidence="4">
    <location>
        <begin position="63"/>
        <end position="139"/>
    </location>
</feature>
<keyword evidence="2" id="KW-0175">Coiled coil</keyword>
<dbReference type="PROSITE" id="PS50237">
    <property type="entry name" value="HECT"/>
    <property type="match status" value="1"/>
</dbReference>
<dbReference type="InterPro" id="IPR003961">
    <property type="entry name" value="FN3_dom"/>
</dbReference>
<evidence type="ECO:0000256" key="4">
    <source>
        <dbReference type="SAM" id="MobiDB-lite"/>
    </source>
</evidence>
<evidence type="ECO:0000313" key="7">
    <source>
        <dbReference type="EMBL" id="KAE9346304.1"/>
    </source>
</evidence>
<reference evidence="7 8" key="1">
    <citation type="submission" date="2018-09" db="EMBL/GenBank/DDBJ databases">
        <title>Genomic investigation of the strawberry pathogen Phytophthora fragariae indicates pathogenicity is determined by transcriptional variation in three key races.</title>
        <authorList>
            <person name="Adams T.M."/>
            <person name="Armitage A.D."/>
            <person name="Sobczyk M.K."/>
            <person name="Bates H.J."/>
            <person name="Dunwell J.M."/>
            <person name="Nellist C.F."/>
            <person name="Harrison R.J."/>
        </authorList>
    </citation>
    <scope>NUCLEOTIDE SEQUENCE [LARGE SCALE GENOMIC DNA]</scope>
    <source>
        <strain evidence="7 8">NOV-77</strain>
    </source>
</reference>
<dbReference type="Proteomes" id="UP000486351">
    <property type="component" value="Unassembled WGS sequence"/>
</dbReference>
<dbReference type="Gene3D" id="2.60.120.920">
    <property type="match status" value="1"/>
</dbReference>
<dbReference type="Gene3D" id="2.60.40.10">
    <property type="entry name" value="Immunoglobulins"/>
    <property type="match status" value="1"/>
</dbReference>
<dbReference type="SMART" id="SM00060">
    <property type="entry name" value="FN3"/>
    <property type="match status" value="1"/>
</dbReference>
<dbReference type="InterPro" id="IPR043136">
    <property type="entry name" value="B30.2/SPRY_sf"/>
</dbReference>
<evidence type="ECO:0000256" key="1">
    <source>
        <dbReference type="ARBA" id="ARBA00022786"/>
    </source>
</evidence>
<comment type="caution">
    <text evidence="7">The sequence shown here is derived from an EMBL/GenBank/DDBJ whole genome shotgun (WGS) entry which is preliminary data.</text>
</comment>
<dbReference type="InterPro" id="IPR013783">
    <property type="entry name" value="Ig-like_fold"/>
</dbReference>
<protein>
    <recommendedName>
        <fullName evidence="9">HECT E3 ubiquitin ligase</fullName>
    </recommendedName>
</protein>
<dbReference type="InterPro" id="IPR000569">
    <property type="entry name" value="HECT_dom"/>
</dbReference>
<evidence type="ECO:0008006" key="9">
    <source>
        <dbReference type="Google" id="ProtNLM"/>
    </source>
</evidence>
<evidence type="ECO:0000256" key="3">
    <source>
        <dbReference type="PROSITE-ProRule" id="PRU00104"/>
    </source>
</evidence>
<name>A0A6G0S014_9STRA</name>
<keyword evidence="1 3" id="KW-0833">Ubl conjugation pathway</keyword>